<comment type="similarity">
    <text evidence="1">Belongs to the globin family.</text>
</comment>
<dbReference type="OrthoDB" id="7594567at2"/>
<keyword evidence="1" id="KW-0561">Oxygen transport</keyword>
<dbReference type="GO" id="GO:0019825">
    <property type="term" value="F:oxygen binding"/>
    <property type="evidence" value="ECO:0007669"/>
    <property type="project" value="InterPro"/>
</dbReference>
<dbReference type="GO" id="GO:0005344">
    <property type="term" value="F:oxygen carrier activity"/>
    <property type="evidence" value="ECO:0007669"/>
    <property type="project" value="UniProtKB-KW"/>
</dbReference>
<dbReference type="AlphaFoldDB" id="A0A560DJA3"/>
<evidence type="ECO:0000256" key="1">
    <source>
        <dbReference type="RuleBase" id="RU000356"/>
    </source>
</evidence>
<dbReference type="Pfam" id="PF00042">
    <property type="entry name" value="Globin"/>
    <property type="match status" value="1"/>
</dbReference>
<evidence type="ECO:0000313" key="3">
    <source>
        <dbReference type="EMBL" id="TWA97198.1"/>
    </source>
</evidence>
<gene>
    <name evidence="3" type="ORF">FBZ96_106249</name>
</gene>
<dbReference type="GO" id="GO:0020037">
    <property type="term" value="F:heme binding"/>
    <property type="evidence" value="ECO:0007669"/>
    <property type="project" value="InterPro"/>
</dbReference>
<dbReference type="SUPFAM" id="SSF46458">
    <property type="entry name" value="Globin-like"/>
    <property type="match status" value="1"/>
</dbReference>
<dbReference type="STRING" id="1803665.GCA_001641335_01020"/>
<evidence type="ECO:0000259" key="2">
    <source>
        <dbReference type="Pfam" id="PF00042"/>
    </source>
</evidence>
<dbReference type="InterPro" id="IPR000971">
    <property type="entry name" value="Globin"/>
</dbReference>
<dbReference type="Proteomes" id="UP000319949">
    <property type="component" value="Unassembled WGS sequence"/>
</dbReference>
<feature type="domain" description="Globin" evidence="2">
    <location>
        <begin position="31"/>
        <end position="131"/>
    </location>
</feature>
<keyword evidence="1" id="KW-0479">Metal-binding</keyword>
<dbReference type="CDD" id="cd01040">
    <property type="entry name" value="Mb-like"/>
    <property type="match status" value="1"/>
</dbReference>
<dbReference type="InterPro" id="IPR044399">
    <property type="entry name" value="Mb-like_M"/>
</dbReference>
<name>A0A560DJA3_9BRAD</name>
<organism evidence="3 4">
    <name type="scientific">Bradyrhizobium stylosanthis</name>
    <dbReference type="NCBI Taxonomy" id="1803665"/>
    <lineage>
        <taxon>Bacteria</taxon>
        <taxon>Pseudomonadati</taxon>
        <taxon>Pseudomonadota</taxon>
        <taxon>Alphaproteobacteria</taxon>
        <taxon>Hyphomicrobiales</taxon>
        <taxon>Nitrobacteraceae</taxon>
        <taxon>Bradyrhizobium</taxon>
    </lineage>
</organism>
<proteinExistence type="inferred from homology"/>
<evidence type="ECO:0000313" key="4">
    <source>
        <dbReference type="Proteomes" id="UP000319949"/>
    </source>
</evidence>
<protein>
    <recommendedName>
        <fullName evidence="2">Globin domain-containing protein</fullName>
    </recommendedName>
</protein>
<comment type="caution">
    <text evidence="3">The sequence shown here is derived from an EMBL/GenBank/DDBJ whole genome shotgun (WGS) entry which is preliminary data.</text>
</comment>
<dbReference type="InterPro" id="IPR012292">
    <property type="entry name" value="Globin/Proto"/>
</dbReference>
<keyword evidence="1" id="KW-0813">Transport</keyword>
<dbReference type="InterPro" id="IPR009050">
    <property type="entry name" value="Globin-like_sf"/>
</dbReference>
<accession>A0A560DJA3</accession>
<keyword evidence="1" id="KW-0408">Iron</keyword>
<dbReference type="Gene3D" id="1.10.490.10">
    <property type="entry name" value="Globins"/>
    <property type="match status" value="1"/>
</dbReference>
<sequence length="139" mass="15584">MAEKPMSASLNRIEESFEIAALRCADLTPLVYRRLFEAHPETRTMFRAQGSELVMGSMLALTIEAILDFAGERRGHFRLIACEVASHDAYGTSRELFIAFFAVIRNTLRDLLGDDWSADTALAWDRLLVEIDAYASIPA</sequence>
<keyword evidence="4" id="KW-1185">Reference proteome</keyword>
<reference evidence="3 4" key="1">
    <citation type="submission" date="2019-06" db="EMBL/GenBank/DDBJ databases">
        <title>Genomic Encyclopedia of Type Strains, Phase IV (KMG-V): Genome sequencing to study the core and pangenomes of soil and plant-associated prokaryotes.</title>
        <authorList>
            <person name="Whitman W."/>
        </authorList>
    </citation>
    <scope>NUCLEOTIDE SEQUENCE [LARGE SCALE GENOMIC DNA]</scope>
    <source>
        <strain evidence="3 4">BR 510</strain>
    </source>
</reference>
<keyword evidence="1" id="KW-0349">Heme</keyword>
<dbReference type="EMBL" id="VITK01000006">
    <property type="protein sequence ID" value="TWA97198.1"/>
    <property type="molecule type" value="Genomic_DNA"/>
</dbReference>